<name>A0ABR2MAM0_9ASPA</name>
<organism evidence="3 4">
    <name type="scientific">Platanthera guangdongensis</name>
    <dbReference type="NCBI Taxonomy" id="2320717"/>
    <lineage>
        <taxon>Eukaryota</taxon>
        <taxon>Viridiplantae</taxon>
        <taxon>Streptophyta</taxon>
        <taxon>Embryophyta</taxon>
        <taxon>Tracheophyta</taxon>
        <taxon>Spermatophyta</taxon>
        <taxon>Magnoliopsida</taxon>
        <taxon>Liliopsida</taxon>
        <taxon>Asparagales</taxon>
        <taxon>Orchidaceae</taxon>
        <taxon>Orchidoideae</taxon>
        <taxon>Orchideae</taxon>
        <taxon>Orchidinae</taxon>
        <taxon>Platanthera</taxon>
    </lineage>
</organism>
<sequence>MERALRSFEDTKEEAKEEDAQKAAARNVERKVSRNALALAMKFSSSKQALDMLERGIEQLSVQANAIMQTNYITDMILATDEKYNEAMITAANRLVAAIDGLPDPGGPTFKDNKRESNFKSKEGTDEKSGQFSIVVGGLLGIAFVVPMAQYYAFVSKK</sequence>
<evidence type="ECO:0000313" key="3">
    <source>
        <dbReference type="EMBL" id="KAK8960665.1"/>
    </source>
</evidence>
<dbReference type="PANTHER" id="PTHR30373:SF2">
    <property type="entry name" value="UPF0603 PROTEIN YGCG"/>
    <property type="match status" value="1"/>
</dbReference>
<evidence type="ECO:0000313" key="4">
    <source>
        <dbReference type="Proteomes" id="UP001412067"/>
    </source>
</evidence>
<dbReference type="PANTHER" id="PTHR30373">
    <property type="entry name" value="UPF0603 PROTEIN YGCG"/>
    <property type="match status" value="1"/>
</dbReference>
<accession>A0ABR2MAM0</accession>
<comment type="caution">
    <text evidence="3">The sequence shown here is derived from an EMBL/GenBank/DDBJ whole genome shotgun (WGS) entry which is preliminary data.</text>
</comment>
<keyword evidence="4" id="KW-1185">Reference proteome</keyword>
<proteinExistence type="predicted"/>
<evidence type="ECO:0000256" key="2">
    <source>
        <dbReference type="SAM" id="Phobius"/>
    </source>
</evidence>
<protein>
    <submittedName>
        <fullName evidence="3">Uncharacterized protein</fullName>
    </submittedName>
</protein>
<keyword evidence="2" id="KW-0812">Transmembrane</keyword>
<keyword evidence="2" id="KW-0472">Membrane</keyword>
<dbReference type="Proteomes" id="UP001412067">
    <property type="component" value="Unassembled WGS sequence"/>
</dbReference>
<feature type="region of interest" description="Disordered" evidence="1">
    <location>
        <begin position="105"/>
        <end position="125"/>
    </location>
</feature>
<evidence type="ECO:0000256" key="1">
    <source>
        <dbReference type="SAM" id="MobiDB-lite"/>
    </source>
</evidence>
<feature type="compositionally biased region" description="Basic and acidic residues" evidence="1">
    <location>
        <begin position="111"/>
        <end position="125"/>
    </location>
</feature>
<feature type="transmembrane region" description="Helical" evidence="2">
    <location>
        <begin position="132"/>
        <end position="153"/>
    </location>
</feature>
<dbReference type="EMBL" id="JBBWWR010000010">
    <property type="protein sequence ID" value="KAK8960665.1"/>
    <property type="molecule type" value="Genomic_DNA"/>
</dbReference>
<gene>
    <name evidence="3" type="ORF">KSP40_PGU003768</name>
</gene>
<reference evidence="3 4" key="1">
    <citation type="journal article" date="2022" name="Nat. Plants">
        <title>Genomes of leafy and leafless Platanthera orchids illuminate the evolution of mycoheterotrophy.</title>
        <authorList>
            <person name="Li M.H."/>
            <person name="Liu K.W."/>
            <person name="Li Z."/>
            <person name="Lu H.C."/>
            <person name="Ye Q.L."/>
            <person name="Zhang D."/>
            <person name="Wang J.Y."/>
            <person name="Li Y.F."/>
            <person name="Zhong Z.M."/>
            <person name="Liu X."/>
            <person name="Yu X."/>
            <person name="Liu D.K."/>
            <person name="Tu X.D."/>
            <person name="Liu B."/>
            <person name="Hao Y."/>
            <person name="Liao X.Y."/>
            <person name="Jiang Y.T."/>
            <person name="Sun W.H."/>
            <person name="Chen J."/>
            <person name="Chen Y.Q."/>
            <person name="Ai Y."/>
            <person name="Zhai J.W."/>
            <person name="Wu S.S."/>
            <person name="Zhou Z."/>
            <person name="Hsiao Y.Y."/>
            <person name="Wu W.L."/>
            <person name="Chen Y.Y."/>
            <person name="Lin Y.F."/>
            <person name="Hsu J.L."/>
            <person name="Li C.Y."/>
            <person name="Wang Z.W."/>
            <person name="Zhao X."/>
            <person name="Zhong W.Y."/>
            <person name="Ma X.K."/>
            <person name="Ma L."/>
            <person name="Huang J."/>
            <person name="Chen G.Z."/>
            <person name="Huang M.Z."/>
            <person name="Huang L."/>
            <person name="Peng D.H."/>
            <person name="Luo Y.B."/>
            <person name="Zou S.Q."/>
            <person name="Chen S.P."/>
            <person name="Lan S."/>
            <person name="Tsai W.C."/>
            <person name="Van de Peer Y."/>
            <person name="Liu Z.J."/>
        </authorList>
    </citation>
    <scope>NUCLEOTIDE SEQUENCE [LARGE SCALE GENOMIC DNA]</scope>
    <source>
        <strain evidence="3">Lor288</strain>
    </source>
</reference>
<keyword evidence="2" id="KW-1133">Transmembrane helix</keyword>
<feature type="region of interest" description="Disordered" evidence="1">
    <location>
        <begin position="1"/>
        <end position="27"/>
    </location>
</feature>